<dbReference type="GO" id="GO:0003676">
    <property type="term" value="F:nucleic acid binding"/>
    <property type="evidence" value="ECO:0007669"/>
    <property type="project" value="InterPro"/>
</dbReference>
<name>A0A8C9Y515_SANLU</name>
<dbReference type="SMART" id="SM00343">
    <property type="entry name" value="ZnF_C2HC"/>
    <property type="match status" value="1"/>
</dbReference>
<evidence type="ECO:0000259" key="3">
    <source>
        <dbReference type="PROSITE" id="PS50158"/>
    </source>
</evidence>
<reference evidence="4" key="1">
    <citation type="submission" date="2025-08" db="UniProtKB">
        <authorList>
            <consortium name="Ensembl"/>
        </authorList>
    </citation>
    <scope>IDENTIFICATION</scope>
</reference>
<sequence>MQSPQACFNCGQDGHFARDCNRPGRNSRGNYRGGYRGQSRSFGGLVNPYRSLEPRF</sequence>
<keyword evidence="1" id="KW-0862">Zinc</keyword>
<dbReference type="Gene3D" id="4.10.60.10">
    <property type="entry name" value="Zinc finger, CCHC-type"/>
    <property type="match status" value="1"/>
</dbReference>
<evidence type="ECO:0000313" key="5">
    <source>
        <dbReference type="Proteomes" id="UP000694568"/>
    </source>
</evidence>
<accession>A0A8C9Y515</accession>
<feature type="region of interest" description="Disordered" evidence="2">
    <location>
        <begin position="19"/>
        <end position="46"/>
    </location>
</feature>
<keyword evidence="1" id="KW-0863">Zinc-finger</keyword>
<dbReference type="GeneTree" id="ENSGT01130000278515"/>
<evidence type="ECO:0000256" key="1">
    <source>
        <dbReference type="PROSITE-ProRule" id="PRU00047"/>
    </source>
</evidence>
<dbReference type="Proteomes" id="UP000694568">
    <property type="component" value="Unplaced"/>
</dbReference>
<dbReference type="PROSITE" id="PS50158">
    <property type="entry name" value="ZF_CCHC"/>
    <property type="match status" value="1"/>
</dbReference>
<keyword evidence="1" id="KW-0479">Metal-binding</keyword>
<dbReference type="Pfam" id="PF00098">
    <property type="entry name" value="zf-CCHC"/>
    <property type="match status" value="1"/>
</dbReference>
<proteinExistence type="predicted"/>
<dbReference type="AlphaFoldDB" id="A0A8C9Y515"/>
<dbReference type="SUPFAM" id="SSF57756">
    <property type="entry name" value="Retrovirus zinc finger-like domains"/>
    <property type="match status" value="1"/>
</dbReference>
<keyword evidence="5" id="KW-1185">Reference proteome</keyword>
<organism evidence="4 5">
    <name type="scientific">Sander lucioperca</name>
    <name type="common">Pike-perch</name>
    <name type="synonym">Perca lucioperca</name>
    <dbReference type="NCBI Taxonomy" id="283035"/>
    <lineage>
        <taxon>Eukaryota</taxon>
        <taxon>Metazoa</taxon>
        <taxon>Chordata</taxon>
        <taxon>Craniata</taxon>
        <taxon>Vertebrata</taxon>
        <taxon>Euteleostomi</taxon>
        <taxon>Actinopterygii</taxon>
        <taxon>Neopterygii</taxon>
        <taxon>Teleostei</taxon>
        <taxon>Neoteleostei</taxon>
        <taxon>Acanthomorphata</taxon>
        <taxon>Eupercaria</taxon>
        <taxon>Perciformes</taxon>
        <taxon>Percoidei</taxon>
        <taxon>Percidae</taxon>
        <taxon>Luciopercinae</taxon>
        <taxon>Sander</taxon>
    </lineage>
</organism>
<evidence type="ECO:0000313" key="4">
    <source>
        <dbReference type="Ensembl" id="ENSSLUP00000020586.1"/>
    </source>
</evidence>
<dbReference type="InterPro" id="IPR036875">
    <property type="entry name" value="Znf_CCHC_sf"/>
</dbReference>
<evidence type="ECO:0000256" key="2">
    <source>
        <dbReference type="SAM" id="MobiDB-lite"/>
    </source>
</evidence>
<dbReference type="InterPro" id="IPR001878">
    <property type="entry name" value="Znf_CCHC"/>
</dbReference>
<feature type="domain" description="CCHC-type" evidence="3">
    <location>
        <begin position="7"/>
        <end position="20"/>
    </location>
</feature>
<reference evidence="4" key="2">
    <citation type="submission" date="2025-09" db="UniProtKB">
        <authorList>
            <consortium name="Ensembl"/>
        </authorList>
    </citation>
    <scope>IDENTIFICATION</scope>
</reference>
<dbReference type="Ensembl" id="ENSSLUT00000021243.1">
    <property type="protein sequence ID" value="ENSSLUP00000020586.1"/>
    <property type="gene ID" value="ENSSLUG00000009519.1"/>
</dbReference>
<dbReference type="GO" id="GO:0008270">
    <property type="term" value="F:zinc ion binding"/>
    <property type="evidence" value="ECO:0007669"/>
    <property type="project" value="UniProtKB-KW"/>
</dbReference>
<protein>
    <recommendedName>
        <fullName evidence="3">CCHC-type domain-containing protein</fullName>
    </recommendedName>
</protein>